<dbReference type="GO" id="GO:0046872">
    <property type="term" value="F:metal ion binding"/>
    <property type="evidence" value="ECO:0007669"/>
    <property type="project" value="UniProtKB-KW"/>
</dbReference>
<dbReference type="GO" id="GO:0042597">
    <property type="term" value="C:periplasmic space"/>
    <property type="evidence" value="ECO:0007669"/>
    <property type="project" value="InterPro"/>
</dbReference>
<feature type="transmembrane region" description="Helical" evidence="6">
    <location>
        <begin position="257"/>
        <end position="277"/>
    </location>
</feature>
<organism evidence="8 9">
    <name type="scientific">Halococcus saccharolyticus DSM 5350</name>
    <dbReference type="NCBI Taxonomy" id="1227455"/>
    <lineage>
        <taxon>Archaea</taxon>
        <taxon>Methanobacteriati</taxon>
        <taxon>Methanobacteriota</taxon>
        <taxon>Stenosarchaea group</taxon>
        <taxon>Halobacteria</taxon>
        <taxon>Halobacteriales</taxon>
        <taxon>Halococcaceae</taxon>
        <taxon>Halococcus</taxon>
    </lineage>
</organism>
<keyword evidence="5" id="KW-0408">Iron</keyword>
<evidence type="ECO:0000259" key="7">
    <source>
        <dbReference type="SMART" id="SM00887"/>
    </source>
</evidence>
<dbReference type="Proteomes" id="UP000011669">
    <property type="component" value="Unassembled WGS sequence"/>
</dbReference>
<evidence type="ECO:0000256" key="6">
    <source>
        <dbReference type="SAM" id="Phobius"/>
    </source>
</evidence>
<name>M0ML17_9EURY</name>
<dbReference type="STRING" id="1227455.C449_05067"/>
<evidence type="ECO:0000313" key="8">
    <source>
        <dbReference type="EMBL" id="EMA46048.1"/>
    </source>
</evidence>
<keyword evidence="3" id="KW-0479">Metal-binding</keyword>
<dbReference type="NCBIfam" id="TIGR03477">
    <property type="entry name" value="DMSO_red_II_gam"/>
    <property type="match status" value="1"/>
</dbReference>
<keyword evidence="1" id="KW-0813">Transport</keyword>
<dbReference type="Pfam" id="PF09459">
    <property type="entry name" value="EB_dh"/>
    <property type="match status" value="2"/>
</dbReference>
<dbReference type="EMBL" id="AOMD01000015">
    <property type="protein sequence ID" value="EMA46048.1"/>
    <property type="molecule type" value="Genomic_DNA"/>
</dbReference>
<dbReference type="RefSeq" id="WP_006076870.1">
    <property type="nucleotide sequence ID" value="NZ_AOMD01000015.1"/>
</dbReference>
<keyword evidence="6" id="KW-0812">Transmembrane</keyword>
<accession>M0ML17</accession>
<reference evidence="8 9" key="1">
    <citation type="journal article" date="2014" name="PLoS Genet.">
        <title>Phylogenetically driven sequencing of extremely halophilic archaea reveals strategies for static and dynamic osmo-response.</title>
        <authorList>
            <person name="Becker E.A."/>
            <person name="Seitzer P.M."/>
            <person name="Tritt A."/>
            <person name="Larsen D."/>
            <person name="Krusor M."/>
            <person name="Yao A.I."/>
            <person name="Wu D."/>
            <person name="Madern D."/>
            <person name="Eisen J.A."/>
            <person name="Darling A.E."/>
            <person name="Facciotti M.T."/>
        </authorList>
    </citation>
    <scope>NUCLEOTIDE SEQUENCE [LARGE SCALE GENOMIC DNA]</scope>
    <source>
        <strain evidence="8 9">DSM 5350</strain>
    </source>
</reference>
<dbReference type="InterPro" id="IPR019020">
    <property type="entry name" value="Cyt-c552/DMSO_Rdtase_haem-bd"/>
</dbReference>
<evidence type="ECO:0000256" key="1">
    <source>
        <dbReference type="ARBA" id="ARBA00022448"/>
    </source>
</evidence>
<dbReference type="GO" id="GO:0020037">
    <property type="term" value="F:heme binding"/>
    <property type="evidence" value="ECO:0007669"/>
    <property type="project" value="InterPro"/>
</dbReference>
<evidence type="ECO:0000313" key="9">
    <source>
        <dbReference type="Proteomes" id="UP000011669"/>
    </source>
</evidence>
<dbReference type="AlphaFoldDB" id="M0ML17"/>
<gene>
    <name evidence="8" type="ORF">C449_05067</name>
</gene>
<keyword evidence="6" id="KW-1133">Transmembrane helix</keyword>
<proteinExistence type="predicted"/>
<evidence type="ECO:0000256" key="2">
    <source>
        <dbReference type="ARBA" id="ARBA00022617"/>
    </source>
</evidence>
<dbReference type="SMART" id="SM00887">
    <property type="entry name" value="EB_dh"/>
    <property type="match status" value="1"/>
</dbReference>
<evidence type="ECO:0000256" key="5">
    <source>
        <dbReference type="ARBA" id="ARBA00023004"/>
    </source>
</evidence>
<keyword evidence="4" id="KW-0249">Electron transport</keyword>
<evidence type="ECO:0000256" key="3">
    <source>
        <dbReference type="ARBA" id="ARBA00022723"/>
    </source>
</evidence>
<sequence length="282" mass="29710">MTEDLTAIARKLLVAAVFVLAAALAPMLVAGAPADQIPVMEASQSEADSVSNPTASVWNDASTVTVPLSSAPSQVPDANNTTISRANVEAIHTQQRLFLRASWSDATKDGNVTPSQYEAPRLNSYGDAIAVQLPANVSQQPGIAMGSPEAMVNVWWWNGAMGQQELLAAGPGTTTPFNQTAISTNATYRDGRWHVVLSRSLAANETNRGSMAMDQDVPVSFAVWNGSNTERAGQKAVSEWYTFPFGPGPEGPPYQTVLWTIAGIAIAVVAVVTATAVRRGGT</sequence>
<keyword evidence="6" id="KW-0472">Membrane</keyword>
<dbReference type="InterPro" id="IPR017838">
    <property type="entry name" value="DMSO_Rdtase_II_haem_b-bd_su"/>
</dbReference>
<dbReference type="Gene3D" id="2.60.40.1190">
    <property type="match status" value="1"/>
</dbReference>
<dbReference type="PATRIC" id="fig|1227455.4.peg.1033"/>
<keyword evidence="9" id="KW-1185">Reference proteome</keyword>
<dbReference type="OrthoDB" id="145826at2157"/>
<evidence type="ECO:0000256" key="4">
    <source>
        <dbReference type="ARBA" id="ARBA00022982"/>
    </source>
</evidence>
<comment type="caution">
    <text evidence="8">The sequence shown here is derived from an EMBL/GenBank/DDBJ whole genome shotgun (WGS) entry which is preliminary data.</text>
</comment>
<protein>
    <recommendedName>
        <fullName evidence="7">Cytochrome c-552/DMSO reductase-like haem-binding domain-containing protein</fullName>
    </recommendedName>
</protein>
<dbReference type="InParanoid" id="M0ML17"/>
<keyword evidence="2" id="KW-0349">Heme</keyword>
<feature type="domain" description="Cytochrome c-552/DMSO reductase-like haem-binding" evidence="7">
    <location>
        <begin position="55"/>
        <end position="236"/>
    </location>
</feature>